<protein>
    <submittedName>
        <fullName evidence="6">HTH-type transcriptional regulator YofA</fullName>
    </submittedName>
</protein>
<dbReference type="Proteomes" id="UP000289184">
    <property type="component" value="Unassembled WGS sequence"/>
</dbReference>
<dbReference type="GO" id="GO:0000976">
    <property type="term" value="F:transcription cis-regulatory region binding"/>
    <property type="evidence" value="ECO:0007669"/>
    <property type="project" value="TreeGrafter"/>
</dbReference>
<dbReference type="Gene3D" id="3.40.190.10">
    <property type="entry name" value="Periplasmic binding protein-like II"/>
    <property type="match status" value="2"/>
</dbReference>
<dbReference type="InterPro" id="IPR036390">
    <property type="entry name" value="WH_DNA-bd_sf"/>
</dbReference>
<reference evidence="6 7" key="1">
    <citation type="submission" date="2018-07" db="EMBL/GenBank/DDBJ databases">
        <authorList>
            <person name="Peeters C."/>
        </authorList>
    </citation>
    <scope>NUCLEOTIDE SEQUENCE [LARGE SCALE GENOMIC DNA]</scope>
    <source>
        <strain evidence="6 7">LMG 3411</strain>
    </source>
</reference>
<proteinExistence type="inferred from homology"/>
<evidence type="ECO:0000313" key="7">
    <source>
        <dbReference type="Proteomes" id="UP000289184"/>
    </source>
</evidence>
<keyword evidence="7" id="KW-1185">Reference proteome</keyword>
<dbReference type="PANTHER" id="PTHR30126:SF94">
    <property type="entry name" value="LYSR FAMILY TRANSCRIPTIONAL REGULATOR"/>
    <property type="match status" value="1"/>
</dbReference>
<dbReference type="InterPro" id="IPR036388">
    <property type="entry name" value="WH-like_DNA-bd_sf"/>
</dbReference>
<dbReference type="GO" id="GO:0003700">
    <property type="term" value="F:DNA-binding transcription factor activity"/>
    <property type="evidence" value="ECO:0007669"/>
    <property type="project" value="InterPro"/>
</dbReference>
<evidence type="ECO:0000256" key="4">
    <source>
        <dbReference type="ARBA" id="ARBA00023163"/>
    </source>
</evidence>
<dbReference type="Gene3D" id="1.10.10.10">
    <property type="entry name" value="Winged helix-like DNA-binding domain superfamily/Winged helix DNA-binding domain"/>
    <property type="match status" value="1"/>
</dbReference>
<sequence length="288" mass="31739">MKLNALHTLEVVIREGSYAAAAPVVNLTASAIGLQMRQLEAYFGRPLFDRSARHVRPTDFARQVAAAVTETLNRVDSLRLQDHIAVEGHVRVGIIESAMISVLPKAIRRLRAFAPGIEAQITRGVSQFLLQEVKAGRLDLAILVRPERGGSSRMHWLPLYSEGFVLVSPPDSRGNSAEALLRQHEWIRFDRGATGGRIAAAYVESVVPGKRPILELPGTDAIIACVADGLGVSVIPTPRPELARAYPFRQISLDRARARRDIVLVCRRADSENRRIQAVQRAFSEALH</sequence>
<comment type="similarity">
    <text evidence="1">Belongs to the LysR transcriptional regulatory family.</text>
</comment>
<evidence type="ECO:0000259" key="5">
    <source>
        <dbReference type="PROSITE" id="PS50931"/>
    </source>
</evidence>
<keyword evidence="3" id="KW-0238">DNA-binding</keyword>
<evidence type="ECO:0000256" key="2">
    <source>
        <dbReference type="ARBA" id="ARBA00023015"/>
    </source>
</evidence>
<dbReference type="OrthoDB" id="8707631at2"/>
<dbReference type="Pfam" id="PF03466">
    <property type="entry name" value="LysR_substrate"/>
    <property type="match status" value="1"/>
</dbReference>
<dbReference type="AlphaFoldDB" id="A0A446CRH6"/>
<evidence type="ECO:0000313" key="6">
    <source>
        <dbReference type="EMBL" id="SSW70458.1"/>
    </source>
</evidence>
<dbReference type="SUPFAM" id="SSF46785">
    <property type="entry name" value="Winged helix' DNA-binding domain"/>
    <property type="match status" value="1"/>
</dbReference>
<evidence type="ECO:0000256" key="3">
    <source>
        <dbReference type="ARBA" id="ARBA00023125"/>
    </source>
</evidence>
<dbReference type="PROSITE" id="PS50931">
    <property type="entry name" value="HTH_LYSR"/>
    <property type="match status" value="1"/>
</dbReference>
<evidence type="ECO:0000256" key="1">
    <source>
        <dbReference type="ARBA" id="ARBA00009437"/>
    </source>
</evidence>
<dbReference type="Pfam" id="PF00126">
    <property type="entry name" value="HTH_1"/>
    <property type="match status" value="1"/>
</dbReference>
<feature type="domain" description="HTH lysR-type" evidence="5">
    <location>
        <begin position="1"/>
        <end position="58"/>
    </location>
</feature>
<dbReference type="InterPro" id="IPR005119">
    <property type="entry name" value="LysR_subst-bd"/>
</dbReference>
<dbReference type="SUPFAM" id="SSF53850">
    <property type="entry name" value="Periplasmic binding protein-like II"/>
    <property type="match status" value="1"/>
</dbReference>
<gene>
    <name evidence="6" type="primary">yofA_7</name>
    <name evidence="6" type="ORF">AGI3411_04627</name>
</gene>
<dbReference type="InterPro" id="IPR000847">
    <property type="entry name" value="LysR_HTH_N"/>
</dbReference>
<name>A0A446CRH6_9BURK</name>
<accession>A0A446CRH6</accession>
<keyword evidence="4" id="KW-0804">Transcription</keyword>
<organism evidence="6 7">
    <name type="scientific">Achromobacter agilis</name>
    <dbReference type="NCBI Taxonomy" id="1353888"/>
    <lineage>
        <taxon>Bacteria</taxon>
        <taxon>Pseudomonadati</taxon>
        <taxon>Pseudomonadota</taxon>
        <taxon>Betaproteobacteria</taxon>
        <taxon>Burkholderiales</taxon>
        <taxon>Alcaligenaceae</taxon>
        <taxon>Achromobacter</taxon>
    </lineage>
</organism>
<dbReference type="RefSeq" id="WP_043543157.1">
    <property type="nucleotide sequence ID" value="NZ_UFQB01000024.1"/>
</dbReference>
<keyword evidence="2" id="KW-0805">Transcription regulation</keyword>
<dbReference type="PANTHER" id="PTHR30126">
    <property type="entry name" value="HTH-TYPE TRANSCRIPTIONAL REGULATOR"/>
    <property type="match status" value="1"/>
</dbReference>
<dbReference type="EMBL" id="UFQB01000024">
    <property type="protein sequence ID" value="SSW70458.1"/>
    <property type="molecule type" value="Genomic_DNA"/>
</dbReference>